<keyword evidence="1" id="KW-0732">Signal</keyword>
<gene>
    <name evidence="2" type="ORF">H4F99_14030</name>
</gene>
<evidence type="ECO:0000256" key="1">
    <source>
        <dbReference type="SAM" id="SignalP"/>
    </source>
</evidence>
<dbReference type="EMBL" id="JACHTE010000011">
    <property type="protein sequence ID" value="MBB1089599.1"/>
    <property type="molecule type" value="Genomic_DNA"/>
</dbReference>
<name>A0A7W3U607_9GAMM</name>
<evidence type="ECO:0008006" key="4">
    <source>
        <dbReference type="Google" id="ProtNLM"/>
    </source>
</evidence>
<evidence type="ECO:0000313" key="3">
    <source>
        <dbReference type="Proteomes" id="UP000552587"/>
    </source>
</evidence>
<protein>
    <recommendedName>
        <fullName evidence="4">DUF1439 domain-containing protein</fullName>
    </recommendedName>
</protein>
<sequence length="186" mass="19761">MMPTLRFAHLVLLALALGSTACASIPLSTAWRLSNVTPDTFAQVDPLAVRVKVSVPDGFELDLASAELKVSVAGESGPPVTQQLGLRHLQTLSEARSTGFLSTGVPVTTYLFALDDEGAGHLADVQHRLQAGTAGSLALEVESRFAKTPPDPREVTFWIDLKLAPDAAFFPLVDGATMAFEYKDPG</sequence>
<proteinExistence type="predicted"/>
<dbReference type="Proteomes" id="UP000552587">
    <property type="component" value="Unassembled WGS sequence"/>
</dbReference>
<evidence type="ECO:0000313" key="2">
    <source>
        <dbReference type="EMBL" id="MBB1089599.1"/>
    </source>
</evidence>
<organism evidence="2 3">
    <name type="scientific">Marilutibacter penaei</name>
    <dbReference type="NCBI Taxonomy" id="2759900"/>
    <lineage>
        <taxon>Bacteria</taxon>
        <taxon>Pseudomonadati</taxon>
        <taxon>Pseudomonadota</taxon>
        <taxon>Gammaproteobacteria</taxon>
        <taxon>Lysobacterales</taxon>
        <taxon>Lysobacteraceae</taxon>
        <taxon>Marilutibacter</taxon>
    </lineage>
</organism>
<dbReference type="RefSeq" id="WP_182670567.1">
    <property type="nucleotide sequence ID" value="NZ_JACHTE010000011.1"/>
</dbReference>
<accession>A0A7W3U607</accession>
<feature type="signal peptide" evidence="1">
    <location>
        <begin position="1"/>
        <end position="23"/>
    </location>
</feature>
<keyword evidence="3" id="KW-1185">Reference proteome</keyword>
<reference evidence="2 3" key="1">
    <citation type="submission" date="2020-07" db="EMBL/GenBank/DDBJ databases">
        <authorList>
            <person name="Xu S."/>
            <person name="Li A."/>
        </authorList>
    </citation>
    <scope>NUCLEOTIDE SEQUENCE [LARGE SCALE GENOMIC DNA]</scope>
    <source>
        <strain evidence="2 3">SG-8</strain>
    </source>
</reference>
<dbReference type="PROSITE" id="PS51257">
    <property type="entry name" value="PROKAR_LIPOPROTEIN"/>
    <property type="match status" value="1"/>
</dbReference>
<dbReference type="AlphaFoldDB" id="A0A7W3U607"/>
<comment type="caution">
    <text evidence="2">The sequence shown here is derived from an EMBL/GenBank/DDBJ whole genome shotgun (WGS) entry which is preliminary data.</text>
</comment>
<feature type="chain" id="PRO_5030557287" description="DUF1439 domain-containing protein" evidence="1">
    <location>
        <begin position="24"/>
        <end position="186"/>
    </location>
</feature>